<gene>
    <name evidence="1" type="ordered locus">MM_2411</name>
</gene>
<dbReference type="EMBL" id="AE008384">
    <property type="protein sequence ID" value="AAM32107.1"/>
    <property type="molecule type" value="Genomic_DNA"/>
</dbReference>
<protein>
    <submittedName>
        <fullName evidence="1">Uncharacterized protein</fullName>
    </submittedName>
</protein>
<dbReference type="eggNOG" id="arCOG02139">
    <property type="taxonomic scope" value="Archaea"/>
</dbReference>
<sequence>MKCLLLKWMRCTLTSVTKKYCWIWIAVDRVGKKFINCSFGIRGTEIHPFATRRTCACIITMILLGLTHLRIEIMINRPCS</sequence>
<accession>Q8PUC4</accession>
<proteinExistence type="predicted"/>
<dbReference type="Proteomes" id="UP000000595">
    <property type="component" value="Chromosome"/>
</dbReference>
<dbReference type="AlphaFoldDB" id="Q8PUC4"/>
<reference evidence="1 2" key="1">
    <citation type="journal article" date="2002" name="J. Mol. Microbiol. Biotechnol.">
        <title>The genome of Methanosarcina mazei: evidence for lateral gene transfer between Bacteria and Archaea.</title>
        <authorList>
            <person name="Deppenmeier U."/>
            <person name="Johann A."/>
            <person name="Hartsch T."/>
            <person name="Merkl R."/>
            <person name="Schmitz R.A."/>
            <person name="Martinez-Arias R."/>
            <person name="Henne A."/>
            <person name="Wiezer A."/>
            <person name="Baumer S."/>
            <person name="Jacobi C."/>
            <person name="Bruggemann H."/>
            <person name="Lienard T."/>
            <person name="Christmann A."/>
            <person name="Bomeke M."/>
            <person name="Steckel S."/>
            <person name="Bhattacharyya A."/>
            <person name="Lykidis A."/>
            <person name="Overbeek R."/>
            <person name="Klenk H.P."/>
            <person name="Gunsalus R.P."/>
            <person name="Fritz H.J."/>
            <person name="Gottschalk G."/>
        </authorList>
    </citation>
    <scope>NUCLEOTIDE SEQUENCE [LARGE SCALE GENOMIC DNA]</scope>
    <source>
        <strain evidence="2">ATCC BAA-159 / DSM 3647 / Goe1 / Go1 / JCM 11833 / OCM 88</strain>
    </source>
</reference>
<dbReference type="HOGENOM" id="CLU_2581462_0_0_2"/>
<name>Q8PUC4_METMA</name>
<organism evidence="1 2">
    <name type="scientific">Methanosarcina mazei (strain ATCC BAA-159 / DSM 3647 / Goe1 / Go1 / JCM 11833 / OCM 88)</name>
    <name type="common">Methanosarcina frisia</name>
    <dbReference type="NCBI Taxonomy" id="192952"/>
    <lineage>
        <taxon>Archaea</taxon>
        <taxon>Methanobacteriati</taxon>
        <taxon>Methanobacteriota</taxon>
        <taxon>Stenosarchaea group</taxon>
        <taxon>Methanomicrobia</taxon>
        <taxon>Methanosarcinales</taxon>
        <taxon>Methanosarcinaceae</taxon>
        <taxon>Methanosarcina</taxon>
    </lineage>
</organism>
<evidence type="ECO:0000313" key="2">
    <source>
        <dbReference type="Proteomes" id="UP000000595"/>
    </source>
</evidence>
<dbReference type="KEGG" id="mma:MM_2411"/>
<evidence type="ECO:0000313" key="1">
    <source>
        <dbReference type="EMBL" id="AAM32107.1"/>
    </source>
</evidence>